<feature type="chain" id="PRO_5046299003" evidence="1">
    <location>
        <begin position="19"/>
        <end position="356"/>
    </location>
</feature>
<name>A0ABP1FBL2_9FLAO</name>
<reference evidence="2 3" key="1">
    <citation type="submission" date="2024-05" db="EMBL/GenBank/DDBJ databases">
        <authorList>
            <person name="Duchaud E."/>
        </authorList>
    </citation>
    <scope>NUCLEOTIDE SEQUENCE [LARGE SCALE GENOMIC DNA]</scope>
    <source>
        <strain evidence="2">Ena-SAMPLE-TAB-13-05-2024-13:56:06:370-140305</strain>
    </source>
</reference>
<organism evidence="2 3">
    <name type="scientific">Tenacibaculum vairaonense</name>
    <dbReference type="NCBI Taxonomy" id="3137860"/>
    <lineage>
        <taxon>Bacteria</taxon>
        <taxon>Pseudomonadati</taxon>
        <taxon>Bacteroidota</taxon>
        <taxon>Flavobacteriia</taxon>
        <taxon>Flavobacteriales</taxon>
        <taxon>Flavobacteriaceae</taxon>
        <taxon>Tenacibaculum</taxon>
    </lineage>
</organism>
<dbReference type="EMBL" id="CAXJRC010000009">
    <property type="protein sequence ID" value="CAL2105734.1"/>
    <property type="molecule type" value="Genomic_DNA"/>
</dbReference>
<keyword evidence="1" id="KW-0732">Signal</keyword>
<evidence type="ECO:0000256" key="1">
    <source>
        <dbReference type="SAM" id="SignalP"/>
    </source>
</evidence>
<comment type="caution">
    <text evidence="2">The sequence shown here is derived from an EMBL/GenBank/DDBJ whole genome shotgun (WGS) entry which is preliminary data.</text>
</comment>
<keyword evidence="3" id="KW-1185">Reference proteome</keyword>
<dbReference type="RefSeq" id="WP_348737549.1">
    <property type="nucleotide sequence ID" value="NZ_CAXJRC010000009.1"/>
</dbReference>
<feature type="signal peptide" evidence="1">
    <location>
        <begin position="1"/>
        <end position="18"/>
    </location>
</feature>
<proteinExistence type="predicted"/>
<dbReference type="Proteomes" id="UP001497602">
    <property type="component" value="Unassembled WGS sequence"/>
</dbReference>
<sequence>MKKVIIAACVLASGTFFAQMKNNAFRLDNDYGDFYMRRYVDGDTTWKRALVSGKRDLILNFQGDYPDGVAVHGKELKVNGILKINPASNIDGESSGLVYAFGAGDDFLYDGKYINHYGFGFHDFKDSATSPNGVNSYISGYFGIDLFTGGQNRLRIRNNGNVGIGTNSPDRKLDIESSDFIVSRITRTTSGGGVVSEAVNGNGESWRYGVGGGVNSKFSIYQSTKSFGEGFLIDSEGNIGIGSKSPDSKLTVNGTIHSKEVRVDLQIPADYVFEKYYEGASTLKADYKMPTLEEVEAFTKKNHHLPAIPSAAKIQEEGLHLKEMTNLLLQKIEELTLYTIEQEKRIKTLEKKLATK</sequence>
<evidence type="ECO:0000313" key="3">
    <source>
        <dbReference type="Proteomes" id="UP001497602"/>
    </source>
</evidence>
<accession>A0ABP1FBL2</accession>
<gene>
    <name evidence="2" type="ORF">T190115A13A_180063</name>
</gene>
<protein>
    <submittedName>
        <fullName evidence="2">Uncharacterized protein</fullName>
    </submittedName>
</protein>
<evidence type="ECO:0000313" key="2">
    <source>
        <dbReference type="EMBL" id="CAL2105734.1"/>
    </source>
</evidence>